<keyword evidence="1" id="KW-0812">Transmembrane</keyword>
<gene>
    <name evidence="2" type="ORF">B7692_04310</name>
</gene>
<feature type="transmembrane region" description="Helical" evidence="1">
    <location>
        <begin position="161"/>
        <end position="183"/>
    </location>
</feature>
<evidence type="ECO:0000256" key="1">
    <source>
        <dbReference type="SAM" id="Phobius"/>
    </source>
</evidence>
<feature type="transmembrane region" description="Helical" evidence="1">
    <location>
        <begin position="12"/>
        <end position="34"/>
    </location>
</feature>
<feature type="transmembrane region" description="Helical" evidence="1">
    <location>
        <begin position="40"/>
        <end position="60"/>
    </location>
</feature>
<protein>
    <submittedName>
        <fullName evidence="2">Uncharacterized protein</fullName>
    </submittedName>
</protein>
<evidence type="ECO:0000313" key="3">
    <source>
        <dbReference type="Proteomes" id="UP000193206"/>
    </source>
</evidence>
<dbReference type="AlphaFoldDB" id="A0A1X1L772"/>
<keyword evidence="1" id="KW-0472">Membrane</keyword>
<dbReference type="EMBL" id="NCVN01000016">
    <property type="protein sequence ID" value="ORP07556.1"/>
    <property type="molecule type" value="Genomic_DNA"/>
</dbReference>
<feature type="transmembrane region" description="Helical" evidence="1">
    <location>
        <begin position="105"/>
        <end position="122"/>
    </location>
</feature>
<keyword evidence="1" id="KW-1133">Transmembrane helix</keyword>
<name>A0A1X1L772_STRMT</name>
<feature type="transmembrane region" description="Helical" evidence="1">
    <location>
        <begin position="72"/>
        <end position="93"/>
    </location>
</feature>
<feature type="transmembrane region" description="Helical" evidence="1">
    <location>
        <begin position="233"/>
        <end position="252"/>
    </location>
</feature>
<dbReference type="RefSeq" id="WP_084930007.1">
    <property type="nucleotide sequence ID" value="NZ_NCVN01000016.1"/>
</dbReference>
<organism evidence="2 3">
    <name type="scientific">Streptococcus mitis</name>
    <dbReference type="NCBI Taxonomy" id="28037"/>
    <lineage>
        <taxon>Bacteria</taxon>
        <taxon>Bacillati</taxon>
        <taxon>Bacillota</taxon>
        <taxon>Bacilli</taxon>
        <taxon>Lactobacillales</taxon>
        <taxon>Streptococcaceae</taxon>
        <taxon>Streptococcus</taxon>
        <taxon>Streptococcus mitis group</taxon>
    </lineage>
</organism>
<reference evidence="2 3" key="1">
    <citation type="journal article" date="2016" name="Eur. J. Clin. Microbiol. Infect. Dis.">
        <title>Whole genome sequencing as a tool for phylogenetic analysis of clinical strains of Mitis group streptococci.</title>
        <authorList>
            <person name="Rasmussen L.H."/>
            <person name="Dargis R."/>
            <person name="Hojholt K."/>
            <person name="Christensen J.J."/>
            <person name="Skovgaard O."/>
            <person name="Justesen U.S."/>
            <person name="Rosenvinge F.S."/>
            <person name="Moser C."/>
            <person name="Lukjancenko O."/>
            <person name="Rasmussen S."/>
            <person name="Nielsen X.C."/>
        </authorList>
    </citation>
    <scope>NUCLEOTIDE SEQUENCE [LARGE SCALE GENOMIC DNA]</scope>
    <source>
        <strain evidence="2 3">B_009152_10</strain>
    </source>
</reference>
<dbReference type="Proteomes" id="UP000193206">
    <property type="component" value="Unassembled WGS sequence"/>
</dbReference>
<comment type="caution">
    <text evidence="2">The sequence shown here is derived from an EMBL/GenBank/DDBJ whole genome shotgun (WGS) entry which is preliminary data.</text>
</comment>
<evidence type="ECO:0000313" key="2">
    <source>
        <dbReference type="EMBL" id="ORP07556.1"/>
    </source>
</evidence>
<feature type="transmembrane region" description="Helical" evidence="1">
    <location>
        <begin position="195"/>
        <end position="213"/>
    </location>
</feature>
<accession>A0A1X1L772</accession>
<sequence>MLKKIIQQKDNVPILIIHFILFFIVGIIYCFFNIESVEVAYFIISIFIILKLICFIYLSLRKKIIVKIANLTITVFLGFIDFLILTELVLFLMDHNNLNFNISDLIYLIIFIVPLIFIMPMLEAYLMKSTKPENILPIIIVAFCEVILGTILYFIDPKESAIISAFSALFIFLLTPENLEVLLNIKISKYRAQQISFIRSNLIFLIPIMYIIAKMIPISTCVNNPLEIVQQHIYRLFFLLVLWVITVFLIYLPNNRQSIQKYLGSPSNQVELNGNWNMIIKNKYTKKDIIVRQSLLNIDGRRLMYHKTIFYLNKKSEVLNDYEEKVGKIIKIDSEQIILELDNKGERKSLRNSKSYIKFIKIGSKEYNNFKQKYKKENAIFRNIKILDPITQKDIEVTKFISYTDKNYFIEANSKTSDEYKLENDMLVGLKSNEESLTYLDTYESDTFY</sequence>
<proteinExistence type="predicted"/>
<feature type="transmembrane region" description="Helical" evidence="1">
    <location>
        <begin position="134"/>
        <end position="155"/>
    </location>
</feature>